<gene>
    <name evidence="2" type="ORF">B0A66_14605</name>
</gene>
<dbReference type="EMBL" id="MUGW01000029">
    <property type="protein sequence ID" value="OXA88969.1"/>
    <property type="molecule type" value="Genomic_DNA"/>
</dbReference>
<feature type="transmembrane region" description="Helical" evidence="1">
    <location>
        <begin position="79"/>
        <end position="97"/>
    </location>
</feature>
<dbReference type="Proteomes" id="UP000198345">
    <property type="component" value="Unassembled WGS sequence"/>
</dbReference>
<evidence type="ECO:0000256" key="1">
    <source>
        <dbReference type="SAM" id="Phobius"/>
    </source>
</evidence>
<protein>
    <recommendedName>
        <fullName evidence="4">VanZ-like domain-containing protein</fullName>
    </recommendedName>
</protein>
<name>A0A226H3S4_9FLAO</name>
<organism evidence="2 3">
    <name type="scientific">Flavobacterium hercynium</name>
    <dbReference type="NCBI Taxonomy" id="387094"/>
    <lineage>
        <taxon>Bacteria</taxon>
        <taxon>Pseudomonadati</taxon>
        <taxon>Bacteroidota</taxon>
        <taxon>Flavobacteriia</taxon>
        <taxon>Flavobacteriales</taxon>
        <taxon>Flavobacteriaceae</taxon>
        <taxon>Flavobacterium</taxon>
    </lineage>
</organism>
<keyword evidence="1" id="KW-0472">Membrane</keyword>
<evidence type="ECO:0000313" key="2">
    <source>
        <dbReference type="EMBL" id="OXA88969.1"/>
    </source>
</evidence>
<keyword evidence="1" id="KW-0812">Transmembrane</keyword>
<comment type="caution">
    <text evidence="2">The sequence shown here is derived from an EMBL/GenBank/DDBJ whole genome shotgun (WGS) entry which is preliminary data.</text>
</comment>
<keyword evidence="3" id="KW-1185">Reference proteome</keyword>
<reference evidence="2 3" key="1">
    <citation type="submission" date="2016-11" db="EMBL/GenBank/DDBJ databases">
        <title>Whole genomes of Flavobacteriaceae.</title>
        <authorList>
            <person name="Stine C."/>
            <person name="Li C."/>
            <person name="Tadesse D."/>
        </authorList>
    </citation>
    <scope>NUCLEOTIDE SEQUENCE [LARGE SCALE GENOMIC DNA]</scope>
    <source>
        <strain evidence="2 3">DSM 18292</strain>
    </source>
</reference>
<sequence length="132" mass="15060">MLALLLVISIVFYFSWIPDSSLRSETYLPNWLLQWSNRYYNLRTAVPFVAVGFLLEAYSDFRNSNRAEKHKKINFIQNISVAALIICIAEAGQFIVIRRSPTLIDVFFGIAGSIVGLIGYNLLKKIRNAKQT</sequence>
<evidence type="ECO:0000313" key="3">
    <source>
        <dbReference type="Proteomes" id="UP000198345"/>
    </source>
</evidence>
<keyword evidence="1" id="KW-1133">Transmembrane helix</keyword>
<proteinExistence type="predicted"/>
<feature type="transmembrane region" description="Helical" evidence="1">
    <location>
        <begin position="103"/>
        <end position="123"/>
    </location>
</feature>
<accession>A0A226H3S4</accession>
<feature type="transmembrane region" description="Helical" evidence="1">
    <location>
        <begin position="40"/>
        <end position="58"/>
    </location>
</feature>
<dbReference type="AlphaFoldDB" id="A0A226H3S4"/>
<evidence type="ECO:0008006" key="4">
    <source>
        <dbReference type="Google" id="ProtNLM"/>
    </source>
</evidence>